<name>A0A0N7L640_PLAHL</name>
<dbReference type="AlphaFoldDB" id="A0A0N7L640"/>
<dbReference type="EMBL" id="CCYD01000653">
    <property type="protein sequence ID" value="CEG43211.1"/>
    <property type="molecule type" value="Genomic_DNA"/>
</dbReference>
<dbReference type="PANTHER" id="PTHR43384:SF6">
    <property type="entry name" value="SEPTUM SITE-DETERMINING PROTEIN MIND HOMOLOG, CHLOROPLASTIC"/>
    <property type="match status" value="1"/>
</dbReference>
<accession>A0A0N7L640</accession>
<dbReference type="PANTHER" id="PTHR43384">
    <property type="entry name" value="SEPTUM SITE-DETERMINING PROTEIN MIND HOMOLOG, CHLOROPLASTIC-RELATED"/>
    <property type="match status" value="1"/>
</dbReference>
<dbReference type="RefSeq" id="XP_024579580.1">
    <property type="nucleotide sequence ID" value="XM_024729177.1"/>
</dbReference>
<proteinExistence type="predicted"/>
<evidence type="ECO:0000256" key="1">
    <source>
        <dbReference type="ARBA" id="ARBA00022741"/>
    </source>
</evidence>
<sequence>MYFADDAILVTNPEISSCRDSDKMIGFIASKSLRAIEGRVPVNQRLLINRYDANRVRNEDCLSVEDIEEMLGLPVCGVIPESPHVLTSSNMGQPVITAEGENAAVAFEDAVARFLGEERAMKFLQPKPAKSLFGSLFSKST</sequence>
<dbReference type="GO" id="GO:0005829">
    <property type="term" value="C:cytosol"/>
    <property type="evidence" value="ECO:0007669"/>
    <property type="project" value="TreeGrafter"/>
</dbReference>
<dbReference type="STRING" id="4781.A0A0N7L640"/>
<keyword evidence="2" id="KW-0067">ATP-binding</keyword>
<evidence type="ECO:0000313" key="3">
    <source>
        <dbReference type="EMBL" id="CEG43211.1"/>
    </source>
</evidence>
<dbReference type="Proteomes" id="UP000054928">
    <property type="component" value="Unassembled WGS sequence"/>
</dbReference>
<evidence type="ECO:0000313" key="4">
    <source>
        <dbReference type="Proteomes" id="UP000054928"/>
    </source>
</evidence>
<dbReference type="InterPro" id="IPR050625">
    <property type="entry name" value="ParA/MinD_ATPase"/>
</dbReference>
<dbReference type="InterPro" id="IPR027417">
    <property type="entry name" value="P-loop_NTPase"/>
</dbReference>
<reference evidence="4" key="1">
    <citation type="submission" date="2014-09" db="EMBL/GenBank/DDBJ databases">
        <authorList>
            <person name="Sharma Rahul"/>
            <person name="Thines Marco"/>
        </authorList>
    </citation>
    <scope>NUCLEOTIDE SEQUENCE [LARGE SCALE GENOMIC DNA]</scope>
</reference>
<dbReference type="Gene3D" id="3.40.50.300">
    <property type="entry name" value="P-loop containing nucleotide triphosphate hydrolases"/>
    <property type="match status" value="1"/>
</dbReference>
<dbReference type="GeneID" id="36408479"/>
<dbReference type="SUPFAM" id="SSF52540">
    <property type="entry name" value="P-loop containing nucleoside triphosphate hydrolases"/>
    <property type="match status" value="1"/>
</dbReference>
<dbReference type="GO" id="GO:0051782">
    <property type="term" value="P:negative regulation of cell division"/>
    <property type="evidence" value="ECO:0007669"/>
    <property type="project" value="TreeGrafter"/>
</dbReference>
<keyword evidence="1" id="KW-0547">Nucleotide-binding</keyword>
<evidence type="ECO:0000256" key="2">
    <source>
        <dbReference type="ARBA" id="ARBA00022840"/>
    </source>
</evidence>
<protein>
    <submittedName>
        <fullName evidence="3">Septum site-determining protein</fullName>
    </submittedName>
</protein>
<organism evidence="3 4">
    <name type="scientific">Plasmopara halstedii</name>
    <name type="common">Downy mildew of sunflower</name>
    <dbReference type="NCBI Taxonomy" id="4781"/>
    <lineage>
        <taxon>Eukaryota</taxon>
        <taxon>Sar</taxon>
        <taxon>Stramenopiles</taxon>
        <taxon>Oomycota</taxon>
        <taxon>Peronosporomycetes</taxon>
        <taxon>Peronosporales</taxon>
        <taxon>Peronosporaceae</taxon>
        <taxon>Plasmopara</taxon>
    </lineage>
</organism>
<dbReference type="GO" id="GO:0016887">
    <property type="term" value="F:ATP hydrolysis activity"/>
    <property type="evidence" value="ECO:0007669"/>
    <property type="project" value="TreeGrafter"/>
</dbReference>
<dbReference type="OrthoDB" id="189057at2759"/>
<dbReference type="GO" id="GO:0005524">
    <property type="term" value="F:ATP binding"/>
    <property type="evidence" value="ECO:0007669"/>
    <property type="project" value="UniProtKB-KW"/>
</dbReference>
<keyword evidence="4" id="KW-1185">Reference proteome</keyword>
<dbReference type="GO" id="GO:0009898">
    <property type="term" value="C:cytoplasmic side of plasma membrane"/>
    <property type="evidence" value="ECO:0007669"/>
    <property type="project" value="TreeGrafter"/>
</dbReference>